<feature type="region of interest" description="Disordered" evidence="1">
    <location>
        <begin position="1"/>
        <end position="34"/>
    </location>
</feature>
<dbReference type="Proteomes" id="UP000784294">
    <property type="component" value="Unassembled WGS sequence"/>
</dbReference>
<proteinExistence type="predicted"/>
<feature type="compositionally biased region" description="Polar residues" evidence="1">
    <location>
        <begin position="19"/>
        <end position="34"/>
    </location>
</feature>
<dbReference type="AlphaFoldDB" id="A0A3S5B9T9"/>
<protein>
    <submittedName>
        <fullName evidence="2">Uncharacterized protein</fullName>
    </submittedName>
</protein>
<evidence type="ECO:0000313" key="3">
    <source>
        <dbReference type="Proteomes" id="UP000784294"/>
    </source>
</evidence>
<accession>A0A3S5B9T9</accession>
<gene>
    <name evidence="2" type="ORF">PXEA_LOCUS33996</name>
</gene>
<sequence>MKPHAPSLPRQVETVKPKLSQSCRVRSRSAESSAYGNLHSDGLTVARYLRACASQVLDEHAARGFAYRDGVYLQTEKNERIWVGFCPEGNYSLV</sequence>
<reference evidence="2" key="1">
    <citation type="submission" date="2018-11" db="EMBL/GenBank/DDBJ databases">
        <authorList>
            <consortium name="Pathogen Informatics"/>
        </authorList>
    </citation>
    <scope>NUCLEOTIDE SEQUENCE</scope>
</reference>
<evidence type="ECO:0000313" key="2">
    <source>
        <dbReference type="EMBL" id="VEL40556.1"/>
    </source>
</evidence>
<comment type="caution">
    <text evidence="2">The sequence shown here is derived from an EMBL/GenBank/DDBJ whole genome shotgun (WGS) entry which is preliminary data.</text>
</comment>
<name>A0A3S5B9T9_9PLAT</name>
<dbReference type="EMBL" id="CAAALY010265408">
    <property type="protein sequence ID" value="VEL40556.1"/>
    <property type="molecule type" value="Genomic_DNA"/>
</dbReference>
<keyword evidence="3" id="KW-1185">Reference proteome</keyword>
<evidence type="ECO:0000256" key="1">
    <source>
        <dbReference type="SAM" id="MobiDB-lite"/>
    </source>
</evidence>
<organism evidence="2 3">
    <name type="scientific">Protopolystoma xenopodis</name>
    <dbReference type="NCBI Taxonomy" id="117903"/>
    <lineage>
        <taxon>Eukaryota</taxon>
        <taxon>Metazoa</taxon>
        <taxon>Spiralia</taxon>
        <taxon>Lophotrochozoa</taxon>
        <taxon>Platyhelminthes</taxon>
        <taxon>Monogenea</taxon>
        <taxon>Polyopisthocotylea</taxon>
        <taxon>Polystomatidea</taxon>
        <taxon>Polystomatidae</taxon>
        <taxon>Protopolystoma</taxon>
    </lineage>
</organism>